<dbReference type="EMBL" id="KZ451980">
    <property type="protein sequence ID" value="PKA55379.1"/>
    <property type="molecule type" value="Genomic_DNA"/>
</dbReference>
<protein>
    <submittedName>
        <fullName evidence="1">Uncharacterized protein</fullName>
    </submittedName>
</protein>
<reference evidence="1 2" key="1">
    <citation type="journal article" date="2017" name="Nature">
        <title>The Apostasia genome and the evolution of orchids.</title>
        <authorList>
            <person name="Zhang G.Q."/>
            <person name="Liu K.W."/>
            <person name="Li Z."/>
            <person name="Lohaus R."/>
            <person name="Hsiao Y.Y."/>
            <person name="Niu S.C."/>
            <person name="Wang J.Y."/>
            <person name="Lin Y.C."/>
            <person name="Xu Q."/>
            <person name="Chen L.J."/>
            <person name="Yoshida K."/>
            <person name="Fujiwara S."/>
            <person name="Wang Z.W."/>
            <person name="Zhang Y.Q."/>
            <person name="Mitsuda N."/>
            <person name="Wang M."/>
            <person name="Liu G.H."/>
            <person name="Pecoraro L."/>
            <person name="Huang H.X."/>
            <person name="Xiao X.J."/>
            <person name="Lin M."/>
            <person name="Wu X.Y."/>
            <person name="Wu W.L."/>
            <person name="Chen Y.Y."/>
            <person name="Chang S.B."/>
            <person name="Sakamoto S."/>
            <person name="Ohme-Takagi M."/>
            <person name="Yagi M."/>
            <person name="Zeng S.J."/>
            <person name="Shen C.Y."/>
            <person name="Yeh C.M."/>
            <person name="Luo Y.B."/>
            <person name="Tsai W.C."/>
            <person name="Van de Peer Y."/>
            <person name="Liu Z.J."/>
        </authorList>
    </citation>
    <scope>NUCLEOTIDE SEQUENCE [LARGE SCALE GENOMIC DNA]</scope>
    <source>
        <strain evidence="2">cv. Shenzhen</strain>
        <tissue evidence="1">Stem</tissue>
    </source>
</reference>
<dbReference type="Proteomes" id="UP000236161">
    <property type="component" value="Unassembled WGS sequence"/>
</dbReference>
<evidence type="ECO:0000313" key="2">
    <source>
        <dbReference type="Proteomes" id="UP000236161"/>
    </source>
</evidence>
<dbReference type="OrthoDB" id="786969at2759"/>
<keyword evidence="2" id="KW-1185">Reference proteome</keyword>
<name>A0A2I0AIJ7_9ASPA</name>
<organism evidence="1 2">
    <name type="scientific">Apostasia shenzhenica</name>
    <dbReference type="NCBI Taxonomy" id="1088818"/>
    <lineage>
        <taxon>Eukaryota</taxon>
        <taxon>Viridiplantae</taxon>
        <taxon>Streptophyta</taxon>
        <taxon>Embryophyta</taxon>
        <taxon>Tracheophyta</taxon>
        <taxon>Spermatophyta</taxon>
        <taxon>Magnoliopsida</taxon>
        <taxon>Liliopsida</taxon>
        <taxon>Asparagales</taxon>
        <taxon>Orchidaceae</taxon>
        <taxon>Apostasioideae</taxon>
        <taxon>Apostasia</taxon>
    </lineage>
</organism>
<sequence>MGEHNLRTGGNLGFRFRPWEPTHSASDHRYPPAPISGVLHDLKATKPHDFGGGGSAGARRKMGLPVAMLQRGSNSSEQEVATLITDGGWVRPSQAGWALPPEKSLDQAVNGGTYTAGGYFTRTPAAARNKPKEAVMETIDSNEAARKYGGRFIF</sequence>
<proteinExistence type="predicted"/>
<evidence type="ECO:0000313" key="1">
    <source>
        <dbReference type="EMBL" id="PKA55379.1"/>
    </source>
</evidence>
<gene>
    <name evidence="1" type="ORF">AXF42_Ash004018</name>
</gene>
<accession>A0A2I0AIJ7</accession>
<dbReference type="AlphaFoldDB" id="A0A2I0AIJ7"/>